<evidence type="ECO:0000259" key="1">
    <source>
        <dbReference type="Pfam" id="PF01593"/>
    </source>
</evidence>
<dbReference type="EMBL" id="GEDV01009385">
    <property type="protein sequence ID" value="JAP79172.1"/>
    <property type="molecule type" value="Transcribed_RNA"/>
</dbReference>
<dbReference type="PANTHER" id="PTHR10742:SF416">
    <property type="entry name" value="SPERMINE OXIDASE"/>
    <property type="match status" value="1"/>
</dbReference>
<dbReference type="InterPro" id="IPR002937">
    <property type="entry name" value="Amino_oxidase"/>
</dbReference>
<dbReference type="Gene3D" id="3.90.660.10">
    <property type="match status" value="2"/>
</dbReference>
<dbReference type="InterPro" id="IPR050281">
    <property type="entry name" value="Flavin_monoamine_oxidase"/>
</dbReference>
<name>A0A131YL03_RHIAP</name>
<proteinExistence type="predicted"/>
<dbReference type="GO" id="GO:0046592">
    <property type="term" value="F:polyamine oxidase activity"/>
    <property type="evidence" value="ECO:0007669"/>
    <property type="project" value="TreeGrafter"/>
</dbReference>
<dbReference type="Pfam" id="PF01593">
    <property type="entry name" value="Amino_oxidase"/>
    <property type="match status" value="2"/>
</dbReference>
<accession>A0A131YL03</accession>
<dbReference type="SUPFAM" id="SSF51905">
    <property type="entry name" value="FAD/NAD(P)-binding domain"/>
    <property type="match status" value="2"/>
</dbReference>
<dbReference type="AlphaFoldDB" id="A0A131YL03"/>
<dbReference type="PANTHER" id="PTHR10742">
    <property type="entry name" value="FLAVIN MONOAMINE OXIDASE"/>
    <property type="match status" value="1"/>
</dbReference>
<evidence type="ECO:0000313" key="2">
    <source>
        <dbReference type="EMBL" id="JAP79172.1"/>
    </source>
</evidence>
<dbReference type="InterPro" id="IPR036188">
    <property type="entry name" value="FAD/NAD-bd_sf"/>
</dbReference>
<protein>
    <submittedName>
        <fullName evidence="2">Spermine oxidase</fullName>
    </submittedName>
</protein>
<reference evidence="2" key="1">
    <citation type="journal article" date="2016" name="Ticks Tick Borne Dis.">
        <title>De novo assembly and annotation of the salivary gland transcriptome of Rhipicephalus appendiculatus male and female ticks during blood feeding.</title>
        <authorList>
            <person name="de Castro M.H."/>
            <person name="de Klerk D."/>
            <person name="Pienaar R."/>
            <person name="Latif A.A."/>
            <person name="Rees D.J."/>
            <person name="Mans B.J."/>
        </authorList>
    </citation>
    <scope>NUCLEOTIDE SEQUENCE</scope>
    <source>
        <tissue evidence="2">Salivary glands</tissue>
    </source>
</reference>
<dbReference type="SUPFAM" id="SSF54373">
    <property type="entry name" value="FAD-linked reductases, C-terminal domain"/>
    <property type="match status" value="2"/>
</dbReference>
<feature type="domain" description="Amine oxidase" evidence="1">
    <location>
        <begin position="27"/>
        <end position="529"/>
    </location>
</feature>
<sequence length="1090" mass="122219">MASSEELFVVCGRSEISARVLIIGGGVAGLTAANRLCAHGFRNVTILEARDRPGGRTFSKPFGDSYIECGAQWIHGQDGNAVFQVANENGLVDHDCPYYLEQFYVWPQLTEEQSNVASEVSSLVLEALDSCQKMSTNGSRDDMPSAFQKSLGHFLRHSLLDYISKNSLGNDKVQLVEACYDWAVRLQQEIQGCSSLTDVSALFFGQYRECDGNIVTELKHGYGKFVDVILQGFPSEWLQLNKCVTSVTTSLAPLSPNTCIMNERPQSHLKTSFAAVPLGSNKPVITVTCEDGSVYKADHVIVTLPLGCLKAQATHMFEPPLPEKKMLAIRSLGFGAVDKVFLKYSVPFWKAGDVFQVLWLDGFNHCGNKVEGDDMSSWVTHSQLNTSWFRYIGRFNAVRNHQDLLCAWITGEGAKYMETLSDDDVRIGCHNVLVQVLGKKDLPLPCEVERSKWYSDPYSRGSYSYISVACDTTGALPRDLAEPICEPVVHCGTEVTYPVLFFAGEATHPHFYSTVHGAYESGIREADRLADFYFKAGSGQESCCIPDEEESHLVKADHFSSGALSASSAGSNPRIIIVGAGAAGLSAAYKLTQKGYTNFVVLEAQRMAGGRIQSYYYGDNRVLELGAQWVHGEEGNPLYGYALSKDLLADPRRHHSLEGRGIFCTEQGTRLPQELVDEVITVLNQIKEELGGRRPRLEGNQEVFVLNELPISVGEYLRSRFLEHLELQSDTADMVKVKWAIYDWYWRFEVIDNSCYSLDELSFKSYEEFEECPGVWNINLRHGFSSVINSLLEHIPEANVRYNKAVKRIYWHNSAVPSYTKMARSSISNSQETVLESIPFVECEDGEIMSCRHLLLTMSAGYLKRHLDDMFQPKLPEKKRQALRGIGFGTINKIFLIFEQPFWDTGAEGFQLVWLDGDSEDTTNPDWWVRGISGFDLVYENPNVLVGWIGGKAAEHMETLSDQEVLSACVHVLSTFLGREIPEPVSIIRSYWFTNPYILGSYSNRQLPYGTSDTLLESFYEPLVADAPLHRVTRVEWPLVLFAGEATDKDFYSTVHGAMRSGFREADRLINFWSRKRDDIILESTAQPRL</sequence>
<feature type="domain" description="Amine oxidase" evidence="1">
    <location>
        <begin position="583"/>
        <end position="1070"/>
    </location>
</feature>
<organism evidence="2">
    <name type="scientific">Rhipicephalus appendiculatus</name>
    <name type="common">Brown ear tick</name>
    <dbReference type="NCBI Taxonomy" id="34631"/>
    <lineage>
        <taxon>Eukaryota</taxon>
        <taxon>Metazoa</taxon>
        <taxon>Ecdysozoa</taxon>
        <taxon>Arthropoda</taxon>
        <taxon>Chelicerata</taxon>
        <taxon>Arachnida</taxon>
        <taxon>Acari</taxon>
        <taxon>Parasitiformes</taxon>
        <taxon>Ixodida</taxon>
        <taxon>Ixodoidea</taxon>
        <taxon>Ixodidae</taxon>
        <taxon>Rhipicephalinae</taxon>
        <taxon>Rhipicephalus</taxon>
        <taxon>Rhipicephalus</taxon>
    </lineage>
</organism>
<dbReference type="Gene3D" id="3.50.50.60">
    <property type="entry name" value="FAD/NAD(P)-binding domain"/>
    <property type="match status" value="2"/>
</dbReference>